<keyword evidence="4" id="KW-0547">Nucleotide-binding</keyword>
<evidence type="ECO:0000259" key="12">
    <source>
        <dbReference type="Pfam" id="PF01931"/>
    </source>
</evidence>
<comment type="cofactor">
    <cofactor evidence="2">
        <name>Mg(2+)</name>
        <dbReference type="ChEBI" id="CHEBI:18420"/>
    </cofactor>
</comment>
<evidence type="ECO:0000256" key="6">
    <source>
        <dbReference type="ARBA" id="ARBA00022842"/>
    </source>
</evidence>
<dbReference type="InterPro" id="IPR029001">
    <property type="entry name" value="ITPase-like_fam"/>
</dbReference>
<dbReference type="GO" id="GO:0006772">
    <property type="term" value="P:thiamine metabolic process"/>
    <property type="evidence" value="ECO:0007669"/>
    <property type="project" value="TreeGrafter"/>
</dbReference>
<evidence type="ECO:0000256" key="5">
    <source>
        <dbReference type="ARBA" id="ARBA00022801"/>
    </source>
</evidence>
<dbReference type="PANTHER" id="PTHR34699:SF2">
    <property type="entry name" value="NON-CANONICAL PURINE NTP PHOSPHATASE_PRRC1 DOMAIN-CONTAINING PROTEIN"/>
    <property type="match status" value="1"/>
</dbReference>
<dbReference type="Pfam" id="PF01931">
    <property type="entry name" value="NTPase_I-T"/>
    <property type="match status" value="1"/>
</dbReference>
<keyword evidence="3" id="KW-0479">Metal-binding</keyword>
<name>A0A0G4FTH0_9ALVE</name>
<comment type="catalytic activity">
    <reaction evidence="10">
        <text>ITP + H2O = IDP + phosphate + H(+)</text>
        <dbReference type="Rhea" id="RHEA:28330"/>
        <dbReference type="ChEBI" id="CHEBI:15377"/>
        <dbReference type="ChEBI" id="CHEBI:15378"/>
        <dbReference type="ChEBI" id="CHEBI:43474"/>
        <dbReference type="ChEBI" id="CHEBI:58280"/>
        <dbReference type="ChEBI" id="CHEBI:61402"/>
        <dbReference type="EC" id="3.6.1.73"/>
    </reaction>
</comment>
<evidence type="ECO:0000256" key="9">
    <source>
        <dbReference type="ARBA" id="ARBA00038901"/>
    </source>
</evidence>
<keyword evidence="8" id="KW-0464">Manganese</keyword>
<dbReference type="InterPro" id="IPR050299">
    <property type="entry name" value="YjjX_NTPase"/>
</dbReference>
<dbReference type="GO" id="GO:0000166">
    <property type="term" value="F:nucleotide binding"/>
    <property type="evidence" value="ECO:0007669"/>
    <property type="project" value="UniProtKB-KW"/>
</dbReference>
<protein>
    <recommendedName>
        <fullName evidence="9">inosine/xanthosine triphosphatase</fullName>
        <ecNumber evidence="9">3.6.1.73</ecNumber>
    </recommendedName>
</protein>
<keyword evidence="6" id="KW-0460">Magnesium</keyword>
<evidence type="ECO:0000256" key="1">
    <source>
        <dbReference type="ARBA" id="ARBA00001936"/>
    </source>
</evidence>
<evidence type="ECO:0000256" key="4">
    <source>
        <dbReference type="ARBA" id="ARBA00022741"/>
    </source>
</evidence>
<evidence type="ECO:0000256" key="10">
    <source>
        <dbReference type="ARBA" id="ARBA00048174"/>
    </source>
</evidence>
<keyword evidence="5" id="KW-0378">Hydrolase</keyword>
<dbReference type="InterPro" id="IPR026533">
    <property type="entry name" value="NTPase/PRRC1"/>
</dbReference>
<keyword evidence="7" id="KW-0546">Nucleotide metabolism</keyword>
<dbReference type="SUPFAM" id="SSF52972">
    <property type="entry name" value="ITPase-like"/>
    <property type="match status" value="1"/>
</dbReference>
<evidence type="ECO:0000256" key="8">
    <source>
        <dbReference type="ARBA" id="ARBA00023211"/>
    </source>
</evidence>
<reference evidence="13" key="1">
    <citation type="submission" date="2014-11" db="EMBL/GenBank/DDBJ databases">
        <authorList>
            <person name="Otto D Thomas"/>
            <person name="Naeem Raeece"/>
        </authorList>
    </citation>
    <scope>NUCLEOTIDE SEQUENCE</scope>
</reference>
<dbReference type="PANTHER" id="PTHR34699">
    <property type="match status" value="1"/>
</dbReference>
<dbReference type="GO" id="GO:0009117">
    <property type="term" value="P:nucleotide metabolic process"/>
    <property type="evidence" value="ECO:0007669"/>
    <property type="project" value="UniProtKB-KW"/>
</dbReference>
<evidence type="ECO:0000313" key="13">
    <source>
        <dbReference type="EMBL" id="CEM17764.1"/>
    </source>
</evidence>
<dbReference type="GO" id="GO:0046872">
    <property type="term" value="F:metal ion binding"/>
    <property type="evidence" value="ECO:0007669"/>
    <property type="project" value="UniProtKB-KW"/>
</dbReference>
<gene>
    <name evidence="13" type="ORF">Cvel_3707</name>
</gene>
<proteinExistence type="predicted"/>
<dbReference type="Gene3D" id="3.90.950.10">
    <property type="match status" value="1"/>
</dbReference>
<dbReference type="VEuPathDB" id="CryptoDB:Cvel_3707"/>
<evidence type="ECO:0000256" key="7">
    <source>
        <dbReference type="ARBA" id="ARBA00023080"/>
    </source>
</evidence>
<accession>A0A0G4FTH0</accession>
<dbReference type="EC" id="3.6.1.73" evidence="9"/>
<evidence type="ECO:0000256" key="2">
    <source>
        <dbReference type="ARBA" id="ARBA00001946"/>
    </source>
</evidence>
<dbReference type="EMBL" id="CDMZ01000606">
    <property type="protein sequence ID" value="CEM17764.1"/>
    <property type="molecule type" value="Genomic_DNA"/>
</dbReference>
<organism evidence="13">
    <name type="scientific">Chromera velia CCMP2878</name>
    <dbReference type="NCBI Taxonomy" id="1169474"/>
    <lineage>
        <taxon>Eukaryota</taxon>
        <taxon>Sar</taxon>
        <taxon>Alveolata</taxon>
        <taxon>Colpodellida</taxon>
        <taxon>Chromeraceae</taxon>
        <taxon>Chromera</taxon>
    </lineage>
</organism>
<dbReference type="GO" id="GO:0103023">
    <property type="term" value="F:ITPase activity"/>
    <property type="evidence" value="ECO:0007669"/>
    <property type="project" value="UniProtKB-EC"/>
</dbReference>
<comment type="catalytic activity">
    <reaction evidence="11">
        <text>XTP + H2O = XDP + phosphate + H(+)</text>
        <dbReference type="Rhea" id="RHEA:28406"/>
        <dbReference type="ChEBI" id="CHEBI:15377"/>
        <dbReference type="ChEBI" id="CHEBI:15378"/>
        <dbReference type="ChEBI" id="CHEBI:43474"/>
        <dbReference type="ChEBI" id="CHEBI:59884"/>
        <dbReference type="ChEBI" id="CHEBI:61314"/>
        <dbReference type="EC" id="3.6.1.73"/>
    </reaction>
</comment>
<evidence type="ECO:0000256" key="3">
    <source>
        <dbReference type="ARBA" id="ARBA00022723"/>
    </source>
</evidence>
<evidence type="ECO:0000256" key="11">
    <source>
        <dbReference type="ARBA" id="ARBA00048781"/>
    </source>
</evidence>
<dbReference type="AlphaFoldDB" id="A0A0G4FTH0"/>
<feature type="domain" description="Non-canonical purine NTP phosphatase/PRRC1" evidence="12">
    <location>
        <begin position="22"/>
        <end position="163"/>
    </location>
</feature>
<sequence>MVESNTGSPSATRQPLCVLVTSANDIKLSGVCTAFRAAFSPPAGPTTEIQVVPRPADSGIPHGQPWGMQHTYEGALARLDNLKRAADAEAEGTIRTVESNRRPDYLVSVENGVVGLLSHTATTGVDVCCVIVEESASGRREFAFSQGRPYPLQEVQAKVTRGEGGIGKFVAGWYDERPELTVTRKCQVIQATAMALAQLKGP</sequence>
<comment type="cofactor">
    <cofactor evidence="1">
        <name>Mn(2+)</name>
        <dbReference type="ChEBI" id="CHEBI:29035"/>
    </cofactor>
</comment>